<feature type="chain" id="PRO_5046071700" evidence="8">
    <location>
        <begin position="32"/>
        <end position="197"/>
    </location>
</feature>
<dbReference type="SUPFAM" id="SSF56925">
    <property type="entry name" value="OMPA-like"/>
    <property type="match status" value="1"/>
</dbReference>
<feature type="signal peptide" evidence="8">
    <location>
        <begin position="1"/>
        <end position="31"/>
    </location>
</feature>
<comment type="similarity">
    <text evidence="2">Belongs to the lipid A palmitoyltransferase family.</text>
</comment>
<evidence type="ECO:0000256" key="3">
    <source>
        <dbReference type="ARBA" id="ARBA00022679"/>
    </source>
</evidence>
<organism evidence="9 10">
    <name type="scientific">Undibacterium rivi</name>
    <dbReference type="NCBI Taxonomy" id="2828729"/>
    <lineage>
        <taxon>Bacteria</taxon>
        <taxon>Pseudomonadati</taxon>
        <taxon>Pseudomonadota</taxon>
        <taxon>Betaproteobacteria</taxon>
        <taxon>Burkholderiales</taxon>
        <taxon>Oxalobacteraceae</taxon>
        <taxon>Undibacterium</taxon>
    </lineage>
</organism>
<evidence type="ECO:0000256" key="7">
    <source>
        <dbReference type="ARBA" id="ARBA00023315"/>
    </source>
</evidence>
<sequence>MSISKISFLHRFFCISGLLMALSSFSGTAQAQQKEDESWWDSGKAKAENILDKGDLSLLLSGYAHHGRNTYTRERLAELNERAWGLGFAKTIRNEKDNEELLYAMIISDSHFKPQPMAGYAYQWMKPLSEKLEVGVGATALLISRADYFSGVPFPAVLPIASIGTRKSKLMASYVPRISQNKGNGDVLLLFVRLDLN</sequence>
<evidence type="ECO:0000313" key="10">
    <source>
        <dbReference type="Proteomes" id="UP000682982"/>
    </source>
</evidence>
<accession>A0ABS5GYK9</accession>
<protein>
    <submittedName>
        <fullName evidence="9">Uncharacterized protein</fullName>
    </submittedName>
</protein>
<keyword evidence="5" id="KW-0472">Membrane</keyword>
<keyword evidence="10" id="KW-1185">Reference proteome</keyword>
<comment type="subcellular location">
    <subcellularLocation>
        <location evidence="1">Cell outer membrane</location>
    </subcellularLocation>
</comment>
<evidence type="ECO:0000256" key="4">
    <source>
        <dbReference type="ARBA" id="ARBA00022729"/>
    </source>
</evidence>
<evidence type="ECO:0000256" key="5">
    <source>
        <dbReference type="ARBA" id="ARBA00023136"/>
    </source>
</evidence>
<dbReference type="Pfam" id="PF07017">
    <property type="entry name" value="PagP"/>
    <property type="match status" value="1"/>
</dbReference>
<dbReference type="Proteomes" id="UP000682982">
    <property type="component" value="Unassembled WGS sequence"/>
</dbReference>
<name>A0ABS5GYK9_9BURK</name>
<evidence type="ECO:0000256" key="8">
    <source>
        <dbReference type="SAM" id="SignalP"/>
    </source>
</evidence>
<evidence type="ECO:0000256" key="2">
    <source>
        <dbReference type="ARBA" id="ARBA00006368"/>
    </source>
</evidence>
<keyword evidence="4 8" id="KW-0732">Signal</keyword>
<keyword evidence="3" id="KW-0808">Transferase</keyword>
<evidence type="ECO:0000313" key="9">
    <source>
        <dbReference type="EMBL" id="MBR7791551.1"/>
    </source>
</evidence>
<dbReference type="EMBL" id="JAGSPK010000001">
    <property type="protein sequence ID" value="MBR7791551.1"/>
    <property type="molecule type" value="Genomic_DNA"/>
</dbReference>
<dbReference type="InterPro" id="IPR009746">
    <property type="entry name" value="LipidA_acyl_PagP"/>
</dbReference>
<dbReference type="InterPro" id="IPR011250">
    <property type="entry name" value="OMP/PagP_B-barrel"/>
</dbReference>
<evidence type="ECO:0000256" key="6">
    <source>
        <dbReference type="ARBA" id="ARBA00023237"/>
    </source>
</evidence>
<keyword evidence="7" id="KW-0012">Acyltransferase</keyword>
<evidence type="ECO:0000256" key="1">
    <source>
        <dbReference type="ARBA" id="ARBA00004442"/>
    </source>
</evidence>
<gene>
    <name evidence="9" type="ORF">KDM87_03010</name>
</gene>
<reference evidence="9 10" key="1">
    <citation type="submission" date="2021-04" db="EMBL/GenBank/DDBJ databases">
        <title>novel species isolated from subtropical streams in China.</title>
        <authorList>
            <person name="Lu H."/>
        </authorList>
    </citation>
    <scope>NUCLEOTIDE SEQUENCE [LARGE SCALE GENOMIC DNA]</scope>
    <source>
        <strain evidence="9 10">FT147W</strain>
    </source>
</reference>
<dbReference type="Gene3D" id="2.40.160.20">
    <property type="match status" value="1"/>
</dbReference>
<comment type="caution">
    <text evidence="9">The sequence shown here is derived from an EMBL/GenBank/DDBJ whole genome shotgun (WGS) entry which is preliminary data.</text>
</comment>
<proteinExistence type="inferred from homology"/>
<keyword evidence="6" id="KW-0998">Cell outer membrane</keyword>